<evidence type="ECO:0000256" key="3">
    <source>
        <dbReference type="SAM" id="Phobius"/>
    </source>
</evidence>
<dbReference type="AlphaFoldDB" id="A0A386H511"/>
<gene>
    <name evidence="4" type="ORF">D4Z93_09995</name>
</gene>
<dbReference type="EMBL" id="CP032416">
    <property type="protein sequence ID" value="AYD40837.1"/>
    <property type="molecule type" value="Genomic_DNA"/>
</dbReference>
<dbReference type="GO" id="GO:0016020">
    <property type="term" value="C:membrane"/>
    <property type="evidence" value="ECO:0007669"/>
    <property type="project" value="InterPro"/>
</dbReference>
<dbReference type="Gene3D" id="1.10.1760.20">
    <property type="match status" value="1"/>
</dbReference>
<keyword evidence="5" id="KW-1185">Reference proteome</keyword>
<sequence>MENRNLTYSSIKIRDIVQVSLMAALTYIATAVINIPSGVLVRGVVHLGDSMVFVSAIILGRKKAFLSSGIGMGLFDLLSPYAIWAPFSFFIKGIMAYIASSIAYRKEYDGKNIYNNIFGFLMAGIWMVVAYYISGSYIAHFTMNVNLKTAFVLTMTHIPGDILQVVAGTIIAVPLSRVLKKANIIRNK</sequence>
<feature type="transmembrane region" description="Helical" evidence="3">
    <location>
        <begin position="116"/>
        <end position="142"/>
    </location>
</feature>
<dbReference type="InterPro" id="IPR009825">
    <property type="entry name" value="ECF_substrate-spec-like"/>
</dbReference>
<proteinExistence type="predicted"/>
<name>A0A386H511_9CLOT</name>
<dbReference type="OrthoDB" id="411368at2"/>
<keyword evidence="1 3" id="KW-0812">Transmembrane</keyword>
<feature type="transmembrane region" description="Helical" evidence="3">
    <location>
        <begin position="21"/>
        <end position="45"/>
    </location>
</feature>
<dbReference type="Proteomes" id="UP000266301">
    <property type="component" value="Chromosome"/>
</dbReference>
<organism evidence="4 5">
    <name type="scientific">Clostridium fermenticellae</name>
    <dbReference type="NCBI Taxonomy" id="2068654"/>
    <lineage>
        <taxon>Bacteria</taxon>
        <taxon>Bacillati</taxon>
        <taxon>Bacillota</taxon>
        <taxon>Clostridia</taxon>
        <taxon>Eubacteriales</taxon>
        <taxon>Clostridiaceae</taxon>
        <taxon>Clostridium</taxon>
    </lineage>
</organism>
<protein>
    <submittedName>
        <fullName evidence="4">ECF transporter S component</fullName>
    </submittedName>
</protein>
<feature type="transmembrane region" description="Helical" evidence="3">
    <location>
        <begin position="162"/>
        <end position="179"/>
    </location>
</feature>
<keyword evidence="3" id="KW-0472">Membrane</keyword>
<dbReference type="PANTHER" id="PTHR37815">
    <property type="entry name" value="UPF0397 PROTEIN BC_2624-RELATED"/>
    <property type="match status" value="1"/>
</dbReference>
<dbReference type="RefSeq" id="WP_119973186.1">
    <property type="nucleotide sequence ID" value="NZ_CP032416.1"/>
</dbReference>
<keyword evidence="2 3" id="KW-1133">Transmembrane helix</keyword>
<accession>A0A386H511</accession>
<feature type="transmembrane region" description="Helical" evidence="3">
    <location>
        <begin position="81"/>
        <end position="104"/>
    </location>
</feature>
<evidence type="ECO:0000313" key="5">
    <source>
        <dbReference type="Proteomes" id="UP000266301"/>
    </source>
</evidence>
<reference evidence="4 5" key="1">
    <citation type="journal article" date="2019" name="Int. J. Syst. Evol. Microbiol.">
        <title>Clostridium fermenticellae sp. nov., isolated from the mud in a fermentation cellar for the production of the Chinese liquor, baijiu.</title>
        <authorList>
            <person name="Xu P.X."/>
            <person name="Chai L.J."/>
            <person name="Qiu T."/>
            <person name="Zhang X.J."/>
            <person name="Lu Z.M."/>
            <person name="Xiao C."/>
            <person name="Wang S.T."/>
            <person name="Shen C.H."/>
            <person name="Shi J.S."/>
            <person name="Xu Z.H."/>
        </authorList>
    </citation>
    <scope>NUCLEOTIDE SEQUENCE [LARGE SCALE GENOMIC DNA]</scope>
    <source>
        <strain evidence="4 5">JN500901</strain>
    </source>
</reference>
<evidence type="ECO:0000313" key="4">
    <source>
        <dbReference type="EMBL" id="AYD40837.1"/>
    </source>
</evidence>
<dbReference type="Pfam" id="PF07155">
    <property type="entry name" value="ECF-ribofla_trS"/>
    <property type="match status" value="1"/>
</dbReference>
<evidence type="ECO:0000256" key="1">
    <source>
        <dbReference type="ARBA" id="ARBA00022692"/>
    </source>
</evidence>
<dbReference type="PANTHER" id="PTHR37815:SF3">
    <property type="entry name" value="UPF0397 PROTEIN SPR0429"/>
    <property type="match status" value="1"/>
</dbReference>
<evidence type="ECO:0000256" key="2">
    <source>
        <dbReference type="ARBA" id="ARBA00022989"/>
    </source>
</evidence>
<dbReference type="KEGG" id="cfer:D4Z93_09995"/>